<dbReference type="EMBL" id="JBHRYJ010000009">
    <property type="protein sequence ID" value="MFC3678391.1"/>
    <property type="molecule type" value="Genomic_DNA"/>
</dbReference>
<sequence>MNLIFFYGKPATGKLTVARELTALTGYKLFHNHLTVDLLLPVFDFGSPPFVELREKIWLSVFEQAAKVRLNGMIFTFAPELTVRSNFVDRVIDIVAGAGSRARFVELTCPMDEVYRRIDSQARRQTGKLTSHEVYAQLEAQGVFATSHMPKPDVLVDTSRLQPTEAAAQIMKELRLPKEEI</sequence>
<reference evidence="2" key="1">
    <citation type="journal article" date="2019" name="Int. J. Syst. Evol. Microbiol.">
        <title>The Global Catalogue of Microorganisms (GCM) 10K type strain sequencing project: providing services to taxonomists for standard genome sequencing and annotation.</title>
        <authorList>
            <consortium name="The Broad Institute Genomics Platform"/>
            <consortium name="The Broad Institute Genome Sequencing Center for Infectious Disease"/>
            <person name="Wu L."/>
            <person name="Ma J."/>
        </authorList>
    </citation>
    <scope>NUCLEOTIDE SEQUENCE [LARGE SCALE GENOMIC DNA]</scope>
    <source>
        <strain evidence="2">KCTC 42182</strain>
    </source>
</reference>
<dbReference type="SUPFAM" id="SSF52540">
    <property type="entry name" value="P-loop containing nucleoside triphosphate hydrolases"/>
    <property type="match status" value="1"/>
</dbReference>
<organism evidence="1 2">
    <name type="scientific">Ferrovibrio xuzhouensis</name>
    <dbReference type="NCBI Taxonomy" id="1576914"/>
    <lineage>
        <taxon>Bacteria</taxon>
        <taxon>Pseudomonadati</taxon>
        <taxon>Pseudomonadota</taxon>
        <taxon>Alphaproteobacteria</taxon>
        <taxon>Rhodospirillales</taxon>
        <taxon>Rhodospirillaceae</taxon>
        <taxon>Ferrovibrio</taxon>
    </lineage>
</organism>
<proteinExistence type="predicted"/>
<protein>
    <submittedName>
        <fullName evidence="1">Shikimate kinase</fullName>
    </submittedName>
</protein>
<dbReference type="RefSeq" id="WP_379730024.1">
    <property type="nucleotide sequence ID" value="NZ_JBHRYJ010000009.1"/>
</dbReference>
<keyword evidence="2" id="KW-1185">Reference proteome</keyword>
<comment type="caution">
    <text evidence="1">The sequence shown here is derived from an EMBL/GenBank/DDBJ whole genome shotgun (WGS) entry which is preliminary data.</text>
</comment>
<gene>
    <name evidence="1" type="ORF">ACFOOQ_22790</name>
</gene>
<dbReference type="GO" id="GO:0016301">
    <property type="term" value="F:kinase activity"/>
    <property type="evidence" value="ECO:0007669"/>
    <property type="project" value="UniProtKB-KW"/>
</dbReference>
<dbReference type="InterPro" id="IPR027417">
    <property type="entry name" value="P-loop_NTPase"/>
</dbReference>
<accession>A0ABV7VPC4</accession>
<name>A0ABV7VPC4_9PROT</name>
<dbReference type="Gene3D" id="3.40.50.300">
    <property type="entry name" value="P-loop containing nucleotide triphosphate hydrolases"/>
    <property type="match status" value="1"/>
</dbReference>
<evidence type="ECO:0000313" key="1">
    <source>
        <dbReference type="EMBL" id="MFC3678391.1"/>
    </source>
</evidence>
<keyword evidence="1" id="KW-0808">Transferase</keyword>
<keyword evidence="1" id="KW-0418">Kinase</keyword>
<evidence type="ECO:0000313" key="2">
    <source>
        <dbReference type="Proteomes" id="UP001595711"/>
    </source>
</evidence>
<dbReference type="Proteomes" id="UP001595711">
    <property type="component" value="Unassembled WGS sequence"/>
</dbReference>